<feature type="region of interest" description="Disordered" evidence="1">
    <location>
        <begin position="300"/>
        <end position="330"/>
    </location>
</feature>
<comment type="caution">
    <text evidence="2">The sequence shown here is derived from an EMBL/GenBank/DDBJ whole genome shotgun (WGS) entry which is preliminary data.</text>
</comment>
<gene>
    <name evidence="2" type="ORF">DFH08DRAFT_997286</name>
</gene>
<feature type="region of interest" description="Disordered" evidence="1">
    <location>
        <begin position="137"/>
        <end position="162"/>
    </location>
</feature>
<sequence>MTDFSTDMDSQSDAWSDTFESESDLVAFDKLDLTDVESYVTKSFRRVCNVSDSHWPDPLSVRTNEITGETYPSPFFQFQVTDPRNQALFLQVARQAINDLKDEDVWPNGLRRKSSEPKPTWDLALLKHLAMLSFRNLKKKPETGHQRRRCGERQSKQPRKSTQISKILKGFGAARNLAQSFLTDLSHEQYLSDEVSGPDDESGESHDAWKVRCAVAANMTTDASALVKIKFLEVLTPAWRSPEYSNLIHDLEDTWFRQFNKMSQKYVRVRLGRPSNRIPIYAPYNFGISAEWLAENADRPETRDSLKGRGTFSEPADCRLIPSDSHADEN</sequence>
<name>A0AAD7A690_9AGAR</name>
<reference evidence="2" key="1">
    <citation type="submission" date="2023-03" db="EMBL/GenBank/DDBJ databases">
        <title>Massive genome expansion in bonnet fungi (Mycena s.s.) driven by repeated elements and novel gene families across ecological guilds.</title>
        <authorList>
            <consortium name="Lawrence Berkeley National Laboratory"/>
            <person name="Harder C.B."/>
            <person name="Miyauchi S."/>
            <person name="Viragh M."/>
            <person name="Kuo A."/>
            <person name="Thoen E."/>
            <person name="Andreopoulos B."/>
            <person name="Lu D."/>
            <person name="Skrede I."/>
            <person name="Drula E."/>
            <person name="Henrissat B."/>
            <person name="Morin E."/>
            <person name="Kohler A."/>
            <person name="Barry K."/>
            <person name="LaButti K."/>
            <person name="Morin E."/>
            <person name="Salamov A."/>
            <person name="Lipzen A."/>
            <person name="Mereny Z."/>
            <person name="Hegedus B."/>
            <person name="Baldrian P."/>
            <person name="Stursova M."/>
            <person name="Weitz H."/>
            <person name="Taylor A."/>
            <person name="Grigoriev I.V."/>
            <person name="Nagy L.G."/>
            <person name="Martin F."/>
            <person name="Kauserud H."/>
        </authorList>
    </citation>
    <scope>NUCLEOTIDE SEQUENCE</scope>
    <source>
        <strain evidence="2">CBHHK002</strain>
    </source>
</reference>
<feature type="compositionally biased region" description="Basic and acidic residues" evidence="1">
    <location>
        <begin position="139"/>
        <end position="155"/>
    </location>
</feature>
<dbReference type="AlphaFoldDB" id="A0AAD7A690"/>
<dbReference type="Proteomes" id="UP001218218">
    <property type="component" value="Unassembled WGS sequence"/>
</dbReference>
<protein>
    <submittedName>
        <fullName evidence="2">Uncharacterized protein</fullName>
    </submittedName>
</protein>
<evidence type="ECO:0000313" key="2">
    <source>
        <dbReference type="EMBL" id="KAJ7349895.1"/>
    </source>
</evidence>
<evidence type="ECO:0000313" key="3">
    <source>
        <dbReference type="Proteomes" id="UP001218218"/>
    </source>
</evidence>
<dbReference type="EMBL" id="JARIHO010000015">
    <property type="protein sequence ID" value="KAJ7349895.1"/>
    <property type="molecule type" value="Genomic_DNA"/>
</dbReference>
<evidence type="ECO:0000256" key="1">
    <source>
        <dbReference type="SAM" id="MobiDB-lite"/>
    </source>
</evidence>
<keyword evidence="3" id="KW-1185">Reference proteome</keyword>
<organism evidence="2 3">
    <name type="scientific">Mycena albidolilacea</name>
    <dbReference type="NCBI Taxonomy" id="1033008"/>
    <lineage>
        <taxon>Eukaryota</taxon>
        <taxon>Fungi</taxon>
        <taxon>Dikarya</taxon>
        <taxon>Basidiomycota</taxon>
        <taxon>Agaricomycotina</taxon>
        <taxon>Agaricomycetes</taxon>
        <taxon>Agaricomycetidae</taxon>
        <taxon>Agaricales</taxon>
        <taxon>Marasmiineae</taxon>
        <taxon>Mycenaceae</taxon>
        <taxon>Mycena</taxon>
    </lineage>
</organism>
<accession>A0AAD7A690</accession>
<proteinExistence type="predicted"/>